<sequence length="14" mass="1593">MSPFEVLKGKSKIE</sequence>
<gene>
    <name evidence="1" type="ORF">LHCIRMBIA951_00506</name>
</gene>
<proteinExistence type="predicted"/>
<evidence type="ECO:0000313" key="1">
    <source>
        <dbReference type="EMBL" id="CDI58525.1"/>
    </source>
</evidence>
<reference evidence="1" key="1">
    <citation type="submission" date="2013-09" db="EMBL/GenBank/DDBJ databases">
        <title>Draft Genome Sequence of five Lactobacillus helveticus strains CIRM-BIA 101T, 103, 104, 951 and 953 isolated from milk product.</title>
        <authorList>
            <person name="Valence F."/>
            <person name="Chuat V."/>
            <person name="Ma L."/>
            <person name="Creno S."/>
            <person name="Falentin H."/>
            <person name="Lortal S."/>
            <person name="Bizet C."/>
            <person name="Clermont D."/>
            <person name="Loux V."/>
            <person name="Bouchier C."/>
            <person name="Cousin S."/>
        </authorList>
    </citation>
    <scope>NUCLEOTIDE SEQUENCE [LARGE SCALE GENOMIC DNA]</scope>
    <source>
        <strain evidence="1">CIRM-BIA 951</strain>
    </source>
</reference>
<evidence type="ECO:0000313" key="2">
    <source>
        <dbReference type="Proteomes" id="UP000017248"/>
    </source>
</evidence>
<dbReference type="Proteomes" id="UP000017248">
    <property type="component" value="Unassembled WGS sequence"/>
</dbReference>
<dbReference type="EMBL" id="CBUK010000079">
    <property type="protein sequence ID" value="CDI58525.1"/>
    <property type="molecule type" value="Genomic_DNA"/>
</dbReference>
<protein>
    <submittedName>
        <fullName evidence="1">Uncharacterized protein</fullName>
    </submittedName>
</protein>
<dbReference type="HOGENOM" id="CLU_3434986_0_0_9"/>
<accession>U6F7E5</accession>
<name>U6F7E5_LACHE</name>
<keyword evidence="2" id="KW-1185">Reference proteome</keyword>
<organism evidence="1 2">
    <name type="scientific">Lactobacillus helveticus CIRM-BIA 951</name>
    <dbReference type="NCBI Taxonomy" id="1226334"/>
    <lineage>
        <taxon>Bacteria</taxon>
        <taxon>Bacillati</taxon>
        <taxon>Bacillota</taxon>
        <taxon>Bacilli</taxon>
        <taxon>Lactobacillales</taxon>
        <taxon>Lactobacillaceae</taxon>
        <taxon>Lactobacillus</taxon>
    </lineage>
</organism>
<comment type="caution">
    <text evidence="1">The sequence shown here is derived from an EMBL/GenBank/DDBJ whole genome shotgun (WGS) entry which is preliminary data.</text>
</comment>